<evidence type="ECO:0000256" key="1">
    <source>
        <dbReference type="SAM" id="MobiDB-lite"/>
    </source>
</evidence>
<keyword evidence="3" id="KW-1185">Reference proteome</keyword>
<dbReference type="GeneID" id="41986322"/>
<gene>
    <name evidence="2" type="ORF">LHYA1_G006124</name>
</gene>
<protein>
    <submittedName>
        <fullName evidence="2">Uncharacterized protein</fullName>
    </submittedName>
</protein>
<dbReference type="Proteomes" id="UP000431533">
    <property type="component" value="Unassembled WGS sequence"/>
</dbReference>
<dbReference type="EMBL" id="QGMH01000111">
    <property type="protein sequence ID" value="TVY24977.1"/>
    <property type="molecule type" value="Genomic_DNA"/>
</dbReference>
<comment type="caution">
    <text evidence="2">The sequence shown here is derived from an EMBL/GenBank/DDBJ whole genome shotgun (WGS) entry which is preliminary data.</text>
</comment>
<dbReference type="RefSeq" id="XP_031003765.1">
    <property type="nucleotide sequence ID" value="XM_031151064.1"/>
</dbReference>
<dbReference type="OrthoDB" id="3526284at2759"/>
<dbReference type="AlphaFoldDB" id="A0A8H8QY31"/>
<sequence>MDTKLPIPPSAPFDDTEAAPPSYTESIDTSSYYSTQIRTQLSDLTHQISSLQTQKSLLSHAQDEKILSLLTTQIQLYLSDFARSGLKKGTLILVPASGVTDANALPADYDFKNAEEYDAVVRVRSKQDAGAGRDEWAEGAGEREMMYWRDEDMALRLAGILNPPPDPRDMELPPRKEQVVAEKAEEPKSRGFWGSRKKSVTKTPATAVVVERKVDVKMSSTNEEPNDKVVMDTDYLPFFLYPYYHQITPHVIPIGKPSSAIISTLLLEERLLSTSMFQIEGTIYQPST</sequence>
<evidence type="ECO:0000313" key="3">
    <source>
        <dbReference type="Proteomes" id="UP000431533"/>
    </source>
</evidence>
<organism evidence="2 3">
    <name type="scientific">Lachnellula hyalina</name>
    <dbReference type="NCBI Taxonomy" id="1316788"/>
    <lineage>
        <taxon>Eukaryota</taxon>
        <taxon>Fungi</taxon>
        <taxon>Dikarya</taxon>
        <taxon>Ascomycota</taxon>
        <taxon>Pezizomycotina</taxon>
        <taxon>Leotiomycetes</taxon>
        <taxon>Helotiales</taxon>
        <taxon>Lachnaceae</taxon>
        <taxon>Lachnellula</taxon>
    </lineage>
</organism>
<feature type="compositionally biased region" description="Pro residues" evidence="1">
    <location>
        <begin position="1"/>
        <end position="11"/>
    </location>
</feature>
<reference evidence="2 3" key="1">
    <citation type="submission" date="2018-05" db="EMBL/GenBank/DDBJ databases">
        <title>Genome sequencing and assembly of the regulated plant pathogen Lachnellula willkommii and related sister species for the development of diagnostic species identification markers.</title>
        <authorList>
            <person name="Giroux E."/>
            <person name="Bilodeau G."/>
        </authorList>
    </citation>
    <scope>NUCLEOTIDE SEQUENCE [LARGE SCALE GENOMIC DNA]</scope>
    <source>
        <strain evidence="2 3">CBS 185.66</strain>
    </source>
</reference>
<evidence type="ECO:0000313" key="2">
    <source>
        <dbReference type="EMBL" id="TVY24977.1"/>
    </source>
</evidence>
<name>A0A8H8QY31_9HELO</name>
<accession>A0A8H8QY31</accession>
<proteinExistence type="predicted"/>
<feature type="region of interest" description="Disordered" evidence="1">
    <location>
        <begin position="1"/>
        <end position="25"/>
    </location>
</feature>